<dbReference type="AlphaFoldDB" id="A0A330LC68"/>
<protein>
    <submittedName>
        <fullName evidence="1">Uncharacterized protein</fullName>
    </submittedName>
</protein>
<evidence type="ECO:0000313" key="2">
    <source>
        <dbReference type="Proteomes" id="UP000248168"/>
    </source>
</evidence>
<organism evidence="1 2">
    <name type="scientific">Nitrospira lenta</name>
    <dbReference type="NCBI Taxonomy" id="1436998"/>
    <lineage>
        <taxon>Bacteria</taxon>
        <taxon>Pseudomonadati</taxon>
        <taxon>Nitrospirota</taxon>
        <taxon>Nitrospiria</taxon>
        <taxon>Nitrospirales</taxon>
        <taxon>Nitrospiraceae</taxon>
        <taxon>Nitrospira</taxon>
    </lineage>
</organism>
<keyword evidence="2" id="KW-1185">Reference proteome</keyword>
<accession>A0A330LC68</accession>
<reference evidence="2" key="1">
    <citation type="submission" date="2018-04" db="EMBL/GenBank/DDBJ databases">
        <authorList>
            <person name="Lucker S."/>
            <person name="Sakoula D."/>
        </authorList>
    </citation>
    <scope>NUCLEOTIDE SEQUENCE [LARGE SCALE GENOMIC DNA]</scope>
</reference>
<gene>
    <name evidence="1" type="ORF">NITLEN_20249</name>
</gene>
<dbReference type="EMBL" id="OUNR01000012">
    <property type="protein sequence ID" value="SPP64609.1"/>
    <property type="molecule type" value="Genomic_DNA"/>
</dbReference>
<evidence type="ECO:0000313" key="1">
    <source>
        <dbReference type="EMBL" id="SPP64609.1"/>
    </source>
</evidence>
<proteinExistence type="predicted"/>
<name>A0A330LC68_9BACT</name>
<dbReference type="Proteomes" id="UP000248168">
    <property type="component" value="Unassembled WGS sequence"/>
</dbReference>
<dbReference type="InParanoid" id="A0A330LC68"/>
<sequence length="102" mass="10956">MMRRLPSEIARGGQIDELSKMQRIDDRGTATGARTGIRRASMHQLRIGLGFIDTTKPAEQPAQKRFVHAGCLKIALVICSHLVAGRTCPATGSGGCGRRARG</sequence>